<organism evidence="1 2">
    <name type="scientific">Carpinus fangiana</name>
    <dbReference type="NCBI Taxonomy" id="176857"/>
    <lineage>
        <taxon>Eukaryota</taxon>
        <taxon>Viridiplantae</taxon>
        <taxon>Streptophyta</taxon>
        <taxon>Embryophyta</taxon>
        <taxon>Tracheophyta</taxon>
        <taxon>Spermatophyta</taxon>
        <taxon>Magnoliopsida</taxon>
        <taxon>eudicotyledons</taxon>
        <taxon>Gunneridae</taxon>
        <taxon>Pentapetalae</taxon>
        <taxon>rosids</taxon>
        <taxon>fabids</taxon>
        <taxon>Fagales</taxon>
        <taxon>Betulaceae</taxon>
        <taxon>Carpinus</taxon>
    </lineage>
</organism>
<accession>A0A5N6RGD5</accession>
<name>A0A5N6RGD5_9ROSI</name>
<dbReference type="Proteomes" id="UP000327013">
    <property type="component" value="Chromosome 6"/>
</dbReference>
<protein>
    <submittedName>
        <fullName evidence="1">Uncharacterized protein</fullName>
    </submittedName>
</protein>
<reference evidence="1 2" key="1">
    <citation type="submission" date="2019-06" db="EMBL/GenBank/DDBJ databases">
        <title>A chromosomal-level reference genome of Carpinus fangiana (Coryloideae, Betulaceae).</title>
        <authorList>
            <person name="Yang X."/>
            <person name="Wang Z."/>
            <person name="Zhang L."/>
            <person name="Hao G."/>
            <person name="Liu J."/>
            <person name="Yang Y."/>
        </authorList>
    </citation>
    <scope>NUCLEOTIDE SEQUENCE [LARGE SCALE GENOMIC DNA]</scope>
    <source>
        <strain evidence="1">Cfa_2016G</strain>
        <tissue evidence="1">Leaf</tissue>
    </source>
</reference>
<gene>
    <name evidence="1" type="ORF">FH972_015490</name>
</gene>
<keyword evidence="2" id="KW-1185">Reference proteome</keyword>
<sequence>MPVKSMPPSSDSKQHLPMIDRSPFPLRFLMAFCLFKKGDRQGKAGGGSSTCFAP</sequence>
<evidence type="ECO:0000313" key="1">
    <source>
        <dbReference type="EMBL" id="KAE8076867.1"/>
    </source>
</evidence>
<dbReference type="AlphaFoldDB" id="A0A5N6RGD5"/>
<evidence type="ECO:0000313" key="2">
    <source>
        <dbReference type="Proteomes" id="UP000327013"/>
    </source>
</evidence>
<dbReference type="EMBL" id="CM017326">
    <property type="protein sequence ID" value="KAE8076867.1"/>
    <property type="molecule type" value="Genomic_DNA"/>
</dbReference>
<proteinExistence type="predicted"/>